<dbReference type="SMART" id="SM00360">
    <property type="entry name" value="RRM"/>
    <property type="match status" value="1"/>
</dbReference>
<dbReference type="GO" id="GO:0000398">
    <property type="term" value="P:mRNA splicing, via spliceosome"/>
    <property type="evidence" value="ECO:0007669"/>
    <property type="project" value="InterPro"/>
</dbReference>
<evidence type="ECO:0000256" key="1">
    <source>
        <dbReference type="ARBA" id="ARBA00022884"/>
    </source>
</evidence>
<evidence type="ECO:0000259" key="4">
    <source>
        <dbReference type="PROSITE" id="PS50102"/>
    </source>
</evidence>
<feature type="compositionally biased region" description="Basic and acidic residues" evidence="3">
    <location>
        <begin position="282"/>
        <end position="293"/>
    </location>
</feature>
<feature type="region of interest" description="Disordered" evidence="3">
    <location>
        <begin position="131"/>
        <end position="303"/>
    </location>
</feature>
<dbReference type="GO" id="GO:0005686">
    <property type="term" value="C:U2 snRNP"/>
    <property type="evidence" value="ECO:0007669"/>
    <property type="project" value="TreeGrafter"/>
</dbReference>
<name>A0A9P6UYG5_9FUNG</name>
<dbReference type="InterPro" id="IPR051847">
    <property type="entry name" value="RNA_proc/Spliceosome_comp"/>
</dbReference>
<dbReference type="CDD" id="cd12411">
    <property type="entry name" value="RRM_ist3_like"/>
    <property type="match status" value="1"/>
</dbReference>
<organism evidence="5 6">
    <name type="scientific">Dissophora globulifera</name>
    <dbReference type="NCBI Taxonomy" id="979702"/>
    <lineage>
        <taxon>Eukaryota</taxon>
        <taxon>Fungi</taxon>
        <taxon>Fungi incertae sedis</taxon>
        <taxon>Mucoromycota</taxon>
        <taxon>Mortierellomycotina</taxon>
        <taxon>Mortierellomycetes</taxon>
        <taxon>Mortierellales</taxon>
        <taxon>Mortierellaceae</taxon>
        <taxon>Dissophora</taxon>
    </lineage>
</organism>
<dbReference type="Pfam" id="PF00076">
    <property type="entry name" value="RRM_1"/>
    <property type="match status" value="1"/>
</dbReference>
<evidence type="ECO:0000313" key="6">
    <source>
        <dbReference type="Proteomes" id="UP000738325"/>
    </source>
</evidence>
<comment type="caution">
    <text evidence="5">The sequence shown here is derived from an EMBL/GenBank/DDBJ whole genome shotgun (WGS) entry which is preliminary data.</text>
</comment>
<evidence type="ECO:0000256" key="2">
    <source>
        <dbReference type="PROSITE-ProRule" id="PRU00176"/>
    </source>
</evidence>
<dbReference type="EMBL" id="JAAAIP010000096">
    <property type="protein sequence ID" value="KAG0325960.1"/>
    <property type="molecule type" value="Genomic_DNA"/>
</dbReference>
<feature type="compositionally biased region" description="Acidic residues" evidence="3">
    <location>
        <begin position="152"/>
        <end position="173"/>
    </location>
</feature>
<feature type="compositionally biased region" description="Basic and acidic residues" evidence="3">
    <location>
        <begin position="235"/>
        <end position="272"/>
    </location>
</feature>
<dbReference type="InterPro" id="IPR035979">
    <property type="entry name" value="RBD_domain_sf"/>
</dbReference>
<gene>
    <name evidence="5" type="ORF">BGZ99_010333</name>
</gene>
<dbReference type="InterPro" id="IPR000504">
    <property type="entry name" value="RRM_dom"/>
</dbReference>
<dbReference type="GO" id="GO:0071011">
    <property type="term" value="C:precatalytic spliceosome"/>
    <property type="evidence" value="ECO:0007669"/>
    <property type="project" value="TreeGrafter"/>
</dbReference>
<feature type="domain" description="RRM" evidence="4">
    <location>
        <begin position="44"/>
        <end position="122"/>
    </location>
</feature>
<feature type="compositionally biased region" description="Acidic residues" evidence="3">
    <location>
        <begin position="132"/>
        <end position="142"/>
    </location>
</feature>
<reference evidence="5" key="1">
    <citation type="journal article" date="2020" name="Fungal Divers.">
        <title>Resolving the Mortierellaceae phylogeny through synthesis of multi-gene phylogenetics and phylogenomics.</title>
        <authorList>
            <person name="Vandepol N."/>
            <person name="Liber J."/>
            <person name="Desiro A."/>
            <person name="Na H."/>
            <person name="Kennedy M."/>
            <person name="Barry K."/>
            <person name="Grigoriev I.V."/>
            <person name="Miller A.N."/>
            <person name="O'Donnell K."/>
            <person name="Stajich J.E."/>
            <person name="Bonito G."/>
        </authorList>
    </citation>
    <scope>NUCLEOTIDE SEQUENCE</scope>
    <source>
        <strain evidence="5">REB-010B</strain>
    </source>
</reference>
<dbReference type="AlphaFoldDB" id="A0A9P6UYG5"/>
<dbReference type="PANTHER" id="PTHR45880:SF1">
    <property type="entry name" value="RNA-BINDING MOTIF PROTEIN, X-LINKED 2"/>
    <property type="match status" value="1"/>
</dbReference>
<sequence length="303" mass="33904">MKQVHSVENFHPQQTKQIKRLNEREANLSTSASGSWHEQYKDSAHIFVGGLPYNLTEGDVICVLSQFGEIAGVNLVRDKETGKSKGFAFIKYVDQRSTVLAVDNMNGSKIGGRVIRVDHVQNYKVPKVFDADGNEIEPDEDTVNNAAPKPIEDDESDVSSSESEVDDAGIDLDDPMREYLLKQRRKGKKDGKSKKSSKRKSGDKDGGETKDERRARRELRKAAKKDKKDKKEKKDKKDKDGSDDGDQEDNRKKNSKDAVLDENKDKVEDKMDIGGIAGSIDNTKKDADQKEQEGSNAKDFGNR</sequence>
<dbReference type="SUPFAM" id="SSF54928">
    <property type="entry name" value="RNA-binding domain, RBD"/>
    <property type="match status" value="1"/>
</dbReference>
<evidence type="ECO:0000313" key="5">
    <source>
        <dbReference type="EMBL" id="KAG0325960.1"/>
    </source>
</evidence>
<dbReference type="GO" id="GO:0003723">
    <property type="term" value="F:RNA binding"/>
    <property type="evidence" value="ECO:0007669"/>
    <property type="project" value="UniProtKB-UniRule"/>
</dbReference>
<dbReference type="OrthoDB" id="2573941at2759"/>
<dbReference type="GO" id="GO:0071013">
    <property type="term" value="C:catalytic step 2 spliceosome"/>
    <property type="evidence" value="ECO:0007669"/>
    <property type="project" value="TreeGrafter"/>
</dbReference>
<protein>
    <recommendedName>
        <fullName evidence="4">RRM domain-containing protein</fullName>
    </recommendedName>
</protein>
<keyword evidence="1 2" id="KW-0694">RNA-binding</keyword>
<dbReference type="InterPro" id="IPR012677">
    <property type="entry name" value="Nucleotide-bd_a/b_plait_sf"/>
</dbReference>
<feature type="compositionally biased region" description="Basic and acidic residues" evidence="3">
    <location>
        <begin position="200"/>
        <end position="215"/>
    </location>
</feature>
<feature type="compositionally biased region" description="Basic residues" evidence="3">
    <location>
        <begin position="216"/>
        <end position="234"/>
    </location>
</feature>
<dbReference type="PROSITE" id="PS50102">
    <property type="entry name" value="RRM"/>
    <property type="match status" value="1"/>
</dbReference>
<dbReference type="PANTHER" id="PTHR45880">
    <property type="entry name" value="RNA-BINDING MOTIF PROTEIN, X-LINKED 2"/>
    <property type="match status" value="1"/>
</dbReference>
<evidence type="ECO:0000256" key="3">
    <source>
        <dbReference type="SAM" id="MobiDB-lite"/>
    </source>
</evidence>
<dbReference type="Gene3D" id="3.30.70.330">
    <property type="match status" value="1"/>
</dbReference>
<keyword evidence="6" id="KW-1185">Reference proteome</keyword>
<accession>A0A9P6UYG5</accession>
<dbReference type="InterPro" id="IPR045844">
    <property type="entry name" value="RRM_Ist3-like"/>
</dbReference>
<feature type="compositionally biased region" description="Basic residues" evidence="3">
    <location>
        <begin position="182"/>
        <end position="199"/>
    </location>
</feature>
<proteinExistence type="predicted"/>
<dbReference type="Proteomes" id="UP000738325">
    <property type="component" value="Unassembled WGS sequence"/>
</dbReference>